<comment type="subcellular location">
    <subcellularLocation>
        <location evidence="1">Membrane</location>
        <topology evidence="1">Multi-pass membrane protein</topology>
    </subcellularLocation>
</comment>
<dbReference type="InterPro" id="IPR036259">
    <property type="entry name" value="MFS_trans_sf"/>
</dbReference>
<feature type="transmembrane region" description="Helical" evidence="5">
    <location>
        <begin position="234"/>
        <end position="254"/>
    </location>
</feature>
<feature type="transmembrane region" description="Helical" evidence="5">
    <location>
        <begin position="169"/>
        <end position="193"/>
    </location>
</feature>
<feature type="transmembrane region" description="Helical" evidence="5">
    <location>
        <begin position="205"/>
        <end position="227"/>
    </location>
</feature>
<dbReference type="PANTHER" id="PTHR10924:SF6">
    <property type="entry name" value="SOLUTE CARRIER FAMILY 49 MEMBER A3"/>
    <property type="match status" value="1"/>
</dbReference>
<dbReference type="OrthoDB" id="312103at2759"/>
<reference evidence="6 7" key="1">
    <citation type="submission" date="2014-06" db="EMBL/GenBank/DDBJ databases">
        <authorList>
            <person name="Swart Estienne"/>
        </authorList>
    </citation>
    <scope>NUCLEOTIDE SEQUENCE [LARGE SCALE GENOMIC DNA]</scope>
    <source>
        <strain evidence="6 7">130c</strain>
    </source>
</reference>
<dbReference type="Proteomes" id="UP000039865">
    <property type="component" value="Unassembled WGS sequence"/>
</dbReference>
<feature type="transmembrane region" description="Helical" evidence="5">
    <location>
        <begin position="110"/>
        <end position="132"/>
    </location>
</feature>
<dbReference type="EMBL" id="CCKQ01012908">
    <property type="protein sequence ID" value="CDW84540.1"/>
    <property type="molecule type" value="Genomic_DNA"/>
</dbReference>
<feature type="transmembrane region" description="Helical" evidence="5">
    <location>
        <begin position="306"/>
        <end position="330"/>
    </location>
</feature>
<evidence type="ECO:0000256" key="3">
    <source>
        <dbReference type="ARBA" id="ARBA00022989"/>
    </source>
</evidence>
<evidence type="ECO:0000256" key="5">
    <source>
        <dbReference type="SAM" id="Phobius"/>
    </source>
</evidence>
<dbReference type="PANTHER" id="PTHR10924">
    <property type="entry name" value="MAJOR FACILITATOR SUPERFAMILY PROTEIN-RELATED"/>
    <property type="match status" value="1"/>
</dbReference>
<accession>A0A078AQ71</accession>
<protein>
    <recommendedName>
        <fullName evidence="8">Major facilitator superfamily protein</fullName>
    </recommendedName>
</protein>
<evidence type="ECO:0000256" key="1">
    <source>
        <dbReference type="ARBA" id="ARBA00004141"/>
    </source>
</evidence>
<organism evidence="6 7">
    <name type="scientific">Stylonychia lemnae</name>
    <name type="common">Ciliate</name>
    <dbReference type="NCBI Taxonomy" id="5949"/>
    <lineage>
        <taxon>Eukaryota</taxon>
        <taxon>Sar</taxon>
        <taxon>Alveolata</taxon>
        <taxon>Ciliophora</taxon>
        <taxon>Intramacronucleata</taxon>
        <taxon>Spirotrichea</taxon>
        <taxon>Stichotrichia</taxon>
        <taxon>Sporadotrichida</taxon>
        <taxon>Oxytrichidae</taxon>
        <taxon>Stylonychinae</taxon>
        <taxon>Stylonychia</taxon>
    </lineage>
</organism>
<feature type="transmembrane region" description="Helical" evidence="5">
    <location>
        <begin position="266"/>
        <end position="285"/>
    </location>
</feature>
<sequence>MIGFSPVASVIAEAFGCKKILVDAQCLLFLIVFVPGNFLVIFALNNKQLQIGGSLSILGCWLRLLVQISGNFYLMIPGTIICAFAQAFFLNCGSKLATLWFGDKERALATAVGGLSVPLGSIMGFVAPALFFEGEGDKQQIFYKLSSIRQEPKMNLGKELRIILANKSYLLLSCTFIFMHGLYTTFGAVVSSITKPFGYKPIDNSIFGVIFTIFGLIGTLVFGIILDKYAKYKLITNIMTIGACISLSLIFWTLPTSNVLLHSANLAFAGFFITPIIPIGFAFSVELTFPVPESVSNGMMSMICQIYGTIMVSKIQLIYYRVLLLLTFVIKMGKKDR</sequence>
<evidence type="ECO:0000313" key="7">
    <source>
        <dbReference type="Proteomes" id="UP000039865"/>
    </source>
</evidence>
<evidence type="ECO:0000313" key="6">
    <source>
        <dbReference type="EMBL" id="CDW84540.1"/>
    </source>
</evidence>
<keyword evidence="7" id="KW-1185">Reference proteome</keyword>
<keyword evidence="2 5" id="KW-0812">Transmembrane</keyword>
<keyword evidence="4 5" id="KW-0472">Membrane</keyword>
<dbReference type="InParanoid" id="A0A078AQ71"/>
<feature type="transmembrane region" description="Helical" evidence="5">
    <location>
        <begin position="20"/>
        <end position="43"/>
    </location>
</feature>
<evidence type="ECO:0008006" key="8">
    <source>
        <dbReference type="Google" id="ProtNLM"/>
    </source>
</evidence>
<evidence type="ECO:0000256" key="2">
    <source>
        <dbReference type="ARBA" id="ARBA00022692"/>
    </source>
</evidence>
<gene>
    <name evidence="6" type="primary">Contig14263.g15188</name>
    <name evidence="6" type="ORF">STYLEM_13604</name>
</gene>
<feature type="transmembrane region" description="Helical" evidence="5">
    <location>
        <begin position="72"/>
        <end position="90"/>
    </location>
</feature>
<dbReference type="InterPro" id="IPR049680">
    <property type="entry name" value="FLVCR1-2_SLC49-like"/>
</dbReference>
<evidence type="ECO:0000256" key="4">
    <source>
        <dbReference type="ARBA" id="ARBA00023136"/>
    </source>
</evidence>
<proteinExistence type="predicted"/>
<name>A0A078AQ71_STYLE</name>
<dbReference type="GO" id="GO:0016020">
    <property type="term" value="C:membrane"/>
    <property type="evidence" value="ECO:0007669"/>
    <property type="project" value="UniProtKB-SubCell"/>
</dbReference>
<dbReference type="AlphaFoldDB" id="A0A078AQ71"/>
<dbReference type="SUPFAM" id="SSF103473">
    <property type="entry name" value="MFS general substrate transporter"/>
    <property type="match status" value="1"/>
</dbReference>
<dbReference type="Gene3D" id="1.20.1250.20">
    <property type="entry name" value="MFS general substrate transporter like domains"/>
    <property type="match status" value="2"/>
</dbReference>
<keyword evidence="3 5" id="KW-1133">Transmembrane helix</keyword>